<feature type="signal peptide" evidence="11">
    <location>
        <begin position="1"/>
        <end position="16"/>
    </location>
</feature>
<dbReference type="AlphaFoldDB" id="A0A8C5MSZ4"/>
<accession>A0A8C5MSZ4</accession>
<dbReference type="PANTHER" id="PTHR10041:SF9">
    <property type="entry name" value="COLIPASE"/>
    <property type="match status" value="1"/>
</dbReference>
<evidence type="ECO:0000256" key="8">
    <source>
        <dbReference type="ARBA" id="ARBA00022963"/>
    </source>
</evidence>
<evidence type="ECO:0000256" key="7">
    <source>
        <dbReference type="ARBA" id="ARBA00022757"/>
    </source>
</evidence>
<keyword evidence="9" id="KW-0443">Lipid metabolism</keyword>
<gene>
    <name evidence="14" type="primary">CLPS</name>
</gene>
<keyword evidence="10" id="KW-1015">Disulfide bond</keyword>
<organism evidence="14 15">
    <name type="scientific">Leptobrachium leishanense</name>
    <name type="common">Leishan spiny toad</name>
    <dbReference type="NCBI Taxonomy" id="445787"/>
    <lineage>
        <taxon>Eukaryota</taxon>
        <taxon>Metazoa</taxon>
        <taxon>Chordata</taxon>
        <taxon>Craniata</taxon>
        <taxon>Vertebrata</taxon>
        <taxon>Euteleostomi</taxon>
        <taxon>Amphibia</taxon>
        <taxon>Batrachia</taxon>
        <taxon>Anura</taxon>
        <taxon>Pelobatoidea</taxon>
        <taxon>Megophryidae</taxon>
        <taxon>Leptobrachium</taxon>
    </lineage>
</organism>
<dbReference type="PANTHER" id="PTHR10041">
    <property type="entry name" value="COLIPASE"/>
    <property type="match status" value="1"/>
</dbReference>
<dbReference type="Pfam" id="PF02740">
    <property type="entry name" value="Colipase_C"/>
    <property type="match status" value="1"/>
</dbReference>
<keyword evidence="6 11" id="KW-0732">Signal</keyword>
<evidence type="ECO:0000256" key="3">
    <source>
        <dbReference type="ARBA" id="ARBA00004613"/>
    </source>
</evidence>
<feature type="domain" description="Colipase N-terminal" evidence="12">
    <location>
        <begin position="21"/>
        <end position="59"/>
    </location>
</feature>
<evidence type="ECO:0000256" key="10">
    <source>
        <dbReference type="ARBA" id="ARBA00023157"/>
    </source>
</evidence>
<dbReference type="InterPro" id="IPR017913">
    <property type="entry name" value="Colipase_N"/>
</dbReference>
<feature type="domain" description="Colipase C-terminal" evidence="13">
    <location>
        <begin position="63"/>
        <end position="105"/>
    </location>
</feature>
<dbReference type="GO" id="GO:0005576">
    <property type="term" value="C:extracellular region"/>
    <property type="evidence" value="ECO:0007669"/>
    <property type="project" value="UniProtKB-SubCell"/>
</dbReference>
<evidence type="ECO:0000256" key="5">
    <source>
        <dbReference type="ARBA" id="ARBA00022525"/>
    </source>
</evidence>
<evidence type="ECO:0000313" key="15">
    <source>
        <dbReference type="Proteomes" id="UP000694569"/>
    </source>
</evidence>
<dbReference type="InterPro" id="IPR001981">
    <property type="entry name" value="Colipase"/>
</dbReference>
<reference evidence="14" key="2">
    <citation type="submission" date="2025-09" db="UniProtKB">
        <authorList>
            <consortium name="Ensembl"/>
        </authorList>
    </citation>
    <scope>IDENTIFICATION</scope>
</reference>
<keyword evidence="7" id="KW-0222">Digestion</keyword>
<dbReference type="SUPFAM" id="SSF57190">
    <property type="entry name" value="Colipase-like"/>
    <property type="match status" value="2"/>
</dbReference>
<evidence type="ECO:0000313" key="14">
    <source>
        <dbReference type="Ensembl" id="ENSLLEP00000019247.1"/>
    </source>
</evidence>
<keyword evidence="5" id="KW-0964">Secreted</keyword>
<keyword evidence="8" id="KW-0442">Lipid degradation</keyword>
<comment type="subunit">
    <text evidence="4">Forms a 1:1 stoichiometric complex with pancreatic lipase.</text>
</comment>
<sequence length="111" mass="12074">MQGIFVLLLLFGLTLADPNSKGLIFNLDNGELCLQTAQCKSKCCHRDSGVSLARCAPRAAEYQKCSPLHLTGVYYFCQCESGLTCDVDRTIVGTVTNTDFGFCKDPNDVAI</sequence>
<dbReference type="OrthoDB" id="9826993at2759"/>
<dbReference type="SMART" id="SM00023">
    <property type="entry name" value="COLIPASE"/>
    <property type="match status" value="1"/>
</dbReference>
<dbReference type="GO" id="GO:0008047">
    <property type="term" value="F:enzyme activator activity"/>
    <property type="evidence" value="ECO:0007669"/>
    <property type="project" value="InterPro"/>
</dbReference>
<comment type="function">
    <text evidence="2">Colipase is a cofactor of pancreatic lipase. It allows the lipase to anchor itself to the lipid-water interface. Without colipase the enzyme is washed off by bile salts, which have an inhibitory effect on the lipase.</text>
</comment>
<dbReference type="CDD" id="cd23011">
    <property type="entry name" value="CLPS"/>
    <property type="match status" value="1"/>
</dbReference>
<dbReference type="InterPro" id="IPR017914">
    <property type="entry name" value="Colipase_C"/>
</dbReference>
<protein>
    <submittedName>
        <fullName evidence="14">Colipase</fullName>
    </submittedName>
</protein>
<dbReference type="GO" id="GO:0007586">
    <property type="term" value="P:digestion"/>
    <property type="evidence" value="ECO:0007669"/>
    <property type="project" value="UniProtKB-KW"/>
</dbReference>
<evidence type="ECO:0000256" key="2">
    <source>
        <dbReference type="ARBA" id="ARBA00003508"/>
    </source>
</evidence>
<dbReference type="Pfam" id="PF01114">
    <property type="entry name" value="Colipase"/>
    <property type="match status" value="1"/>
</dbReference>
<evidence type="ECO:0000256" key="6">
    <source>
        <dbReference type="ARBA" id="ARBA00022729"/>
    </source>
</evidence>
<dbReference type="GeneTree" id="ENSGT00390000012644"/>
<dbReference type="GO" id="GO:0035473">
    <property type="term" value="F:lipase binding"/>
    <property type="evidence" value="ECO:0007669"/>
    <property type="project" value="InterPro"/>
</dbReference>
<reference evidence="14" key="1">
    <citation type="submission" date="2025-08" db="UniProtKB">
        <authorList>
            <consortium name="Ensembl"/>
        </authorList>
    </citation>
    <scope>IDENTIFICATION</scope>
</reference>
<dbReference type="GO" id="GO:0016042">
    <property type="term" value="P:lipid catabolic process"/>
    <property type="evidence" value="ECO:0007669"/>
    <property type="project" value="UniProtKB-KW"/>
</dbReference>
<dbReference type="Ensembl" id="ENSLLET00000020006.1">
    <property type="protein sequence ID" value="ENSLLEP00000019247.1"/>
    <property type="gene ID" value="ENSLLEG00000012161.1"/>
</dbReference>
<dbReference type="InterPro" id="IPR047576">
    <property type="entry name" value="CLPS_chr"/>
</dbReference>
<comment type="function">
    <text evidence="1">Enterostatin has a biological activity as a satiety signal.</text>
</comment>
<evidence type="ECO:0000256" key="4">
    <source>
        <dbReference type="ARBA" id="ARBA00011263"/>
    </source>
</evidence>
<keyword evidence="15" id="KW-1185">Reference proteome</keyword>
<feature type="chain" id="PRO_5034320663" evidence="11">
    <location>
        <begin position="17"/>
        <end position="111"/>
    </location>
</feature>
<evidence type="ECO:0000259" key="12">
    <source>
        <dbReference type="Pfam" id="PF01114"/>
    </source>
</evidence>
<evidence type="ECO:0000256" key="9">
    <source>
        <dbReference type="ARBA" id="ARBA00023098"/>
    </source>
</evidence>
<dbReference type="Proteomes" id="UP000694569">
    <property type="component" value="Unplaced"/>
</dbReference>
<evidence type="ECO:0000256" key="1">
    <source>
        <dbReference type="ARBA" id="ARBA00002722"/>
    </source>
</evidence>
<evidence type="ECO:0000259" key="13">
    <source>
        <dbReference type="Pfam" id="PF02740"/>
    </source>
</evidence>
<comment type="subcellular location">
    <subcellularLocation>
        <location evidence="3">Secreted</location>
    </subcellularLocation>
</comment>
<dbReference type="PRINTS" id="PR00128">
    <property type="entry name" value="COLIPASE"/>
</dbReference>
<evidence type="ECO:0000256" key="11">
    <source>
        <dbReference type="SAM" id="SignalP"/>
    </source>
</evidence>
<proteinExistence type="predicted"/>
<name>A0A8C5MSZ4_9ANUR</name>
<dbReference type="Gene3D" id="2.10.80.10">
    <property type="entry name" value="Lipase, subunit A"/>
    <property type="match status" value="1"/>
</dbReference>